<dbReference type="PANTHER" id="PTHR22890">
    <property type="entry name" value="MEDIATOR OF RNA POLYMERASE II TRANSCRIPTION SUBUNIT 11"/>
    <property type="match status" value="1"/>
</dbReference>
<keyword evidence="7 9" id="KW-0539">Nucleus</keyword>
<comment type="subunit">
    <text evidence="9">Component of the Mediator complex.</text>
</comment>
<comment type="subcellular location">
    <subcellularLocation>
        <location evidence="1 9">Nucleus</location>
    </subcellularLocation>
</comment>
<evidence type="ECO:0000256" key="8">
    <source>
        <dbReference type="ARBA" id="ARBA00032011"/>
    </source>
</evidence>
<dbReference type="Pfam" id="PF10280">
    <property type="entry name" value="Med11"/>
    <property type="match status" value="1"/>
</dbReference>
<evidence type="ECO:0000256" key="7">
    <source>
        <dbReference type="ARBA" id="ARBA00023242"/>
    </source>
</evidence>
<dbReference type="KEGG" id="cvn:111135492"/>
<dbReference type="InterPro" id="IPR019404">
    <property type="entry name" value="Mediator_Med11"/>
</dbReference>
<organism evidence="10 11">
    <name type="scientific">Crassostrea virginica</name>
    <name type="common">Eastern oyster</name>
    <dbReference type="NCBI Taxonomy" id="6565"/>
    <lineage>
        <taxon>Eukaryota</taxon>
        <taxon>Metazoa</taxon>
        <taxon>Spiralia</taxon>
        <taxon>Lophotrochozoa</taxon>
        <taxon>Mollusca</taxon>
        <taxon>Bivalvia</taxon>
        <taxon>Autobranchia</taxon>
        <taxon>Pteriomorphia</taxon>
        <taxon>Ostreida</taxon>
        <taxon>Ostreoidea</taxon>
        <taxon>Ostreidae</taxon>
        <taxon>Crassostrea</taxon>
    </lineage>
</organism>
<keyword evidence="10" id="KW-1185">Reference proteome</keyword>
<sequence>MAGSGSNVSSSTVERIKQLDAVEGDIINAIQSAGSALQELSKDKPVMKNVESQTTTFIKTLIEVEKKLTGHINYLTQVSTGQPHEGSSYAPQKDLSLAYHRVDHIKSRLSDLERLTAEPGVHRQQLTQSDLLQMSEQH</sequence>
<dbReference type="GO" id="GO:0006357">
    <property type="term" value="P:regulation of transcription by RNA polymerase II"/>
    <property type="evidence" value="ECO:0007669"/>
    <property type="project" value="InterPro"/>
</dbReference>
<dbReference type="GO" id="GO:0003712">
    <property type="term" value="F:transcription coregulator activity"/>
    <property type="evidence" value="ECO:0007669"/>
    <property type="project" value="InterPro"/>
</dbReference>
<evidence type="ECO:0000313" key="10">
    <source>
        <dbReference type="Proteomes" id="UP000694844"/>
    </source>
</evidence>
<dbReference type="FunFam" id="1.10.287.3490:FF:000001">
    <property type="entry name" value="Mediator of RNA polymerase II transcription subunit 11"/>
    <property type="match status" value="1"/>
</dbReference>
<dbReference type="OrthoDB" id="5418434at2759"/>
<evidence type="ECO:0000256" key="1">
    <source>
        <dbReference type="ARBA" id="ARBA00004123"/>
    </source>
</evidence>
<dbReference type="GeneID" id="111135492"/>
<dbReference type="GO" id="GO:0016592">
    <property type="term" value="C:mediator complex"/>
    <property type="evidence" value="ECO:0007669"/>
    <property type="project" value="InterPro"/>
</dbReference>
<dbReference type="Proteomes" id="UP000694844">
    <property type="component" value="Chromosome 5"/>
</dbReference>
<keyword evidence="5 9" id="KW-0010">Activator</keyword>
<evidence type="ECO:0000256" key="4">
    <source>
        <dbReference type="ARBA" id="ARBA00023015"/>
    </source>
</evidence>
<accession>A0A8B8EN84</accession>
<keyword evidence="6 9" id="KW-0804">Transcription</keyword>
<dbReference type="AlphaFoldDB" id="A0A8B8EN84"/>
<name>A0A8B8EN84_CRAVI</name>
<evidence type="ECO:0000256" key="6">
    <source>
        <dbReference type="ARBA" id="ARBA00023163"/>
    </source>
</evidence>
<dbReference type="RefSeq" id="XP_022341318.1">
    <property type="nucleotide sequence ID" value="XM_022485610.1"/>
</dbReference>
<evidence type="ECO:0000313" key="11">
    <source>
        <dbReference type="RefSeq" id="XP_022341318.1"/>
    </source>
</evidence>
<reference evidence="11" key="1">
    <citation type="submission" date="2025-08" db="UniProtKB">
        <authorList>
            <consortium name="RefSeq"/>
        </authorList>
    </citation>
    <scope>IDENTIFICATION</scope>
    <source>
        <tissue evidence="11">Whole sample</tissue>
    </source>
</reference>
<gene>
    <name evidence="11" type="primary">LOC111135492</name>
    <name evidence="9" type="synonym">MED11</name>
</gene>
<evidence type="ECO:0000256" key="2">
    <source>
        <dbReference type="ARBA" id="ARBA00008186"/>
    </source>
</evidence>
<protein>
    <recommendedName>
        <fullName evidence="3 9">Mediator of RNA polymerase II transcription subunit 11</fullName>
    </recommendedName>
    <alternativeName>
        <fullName evidence="8 9">Mediator complex subunit 11</fullName>
    </alternativeName>
</protein>
<keyword evidence="4 9" id="KW-0805">Transcription regulation</keyword>
<dbReference type="Gene3D" id="1.10.287.3490">
    <property type="match status" value="1"/>
</dbReference>
<evidence type="ECO:0000256" key="5">
    <source>
        <dbReference type="ARBA" id="ARBA00023159"/>
    </source>
</evidence>
<comment type="similarity">
    <text evidence="2 9">Belongs to the Mediator complex subunit 11 family.</text>
</comment>
<proteinExistence type="inferred from homology"/>
<evidence type="ECO:0000256" key="9">
    <source>
        <dbReference type="RuleBase" id="RU364147"/>
    </source>
</evidence>
<evidence type="ECO:0000256" key="3">
    <source>
        <dbReference type="ARBA" id="ARBA00019621"/>
    </source>
</evidence>
<comment type="function">
    <text evidence="9">Component of the Mediator complex, a coactivator involved in the regulated transcription of nearly all RNA polymerase II-dependent genes. Mediator functions as a bridge to convey information from gene-specific regulatory proteins to the basal RNA polymerase II transcription machinery. Mediator is recruited to promoters by direct interactions with regulatory proteins and serves as a scaffold for the assembly of a functional pre-initiation complex with RNA polymerase II and the general transcription factors.</text>
</comment>